<evidence type="ECO:0000313" key="1">
    <source>
        <dbReference type="EMBL" id="RJG00399.1"/>
    </source>
</evidence>
<keyword evidence="2" id="KW-1185">Reference proteome</keyword>
<dbReference type="Proteomes" id="UP000266327">
    <property type="component" value="Unassembled WGS sequence"/>
</dbReference>
<dbReference type="EMBL" id="QYUQ01000002">
    <property type="protein sequence ID" value="RJG00399.1"/>
    <property type="molecule type" value="Genomic_DNA"/>
</dbReference>
<reference evidence="2" key="1">
    <citation type="submission" date="2018-09" db="EMBL/GenBank/DDBJ databases">
        <authorList>
            <person name="Zhu H."/>
        </authorList>
    </citation>
    <scope>NUCLEOTIDE SEQUENCE [LARGE SCALE GENOMIC DNA]</scope>
    <source>
        <strain evidence="2">K1S02-23</strain>
    </source>
</reference>
<accession>A0A3A3G0G3</accession>
<comment type="caution">
    <text evidence="1">The sequence shown here is derived from an EMBL/GenBank/DDBJ whole genome shotgun (WGS) entry which is preliminary data.</text>
</comment>
<proteinExistence type="predicted"/>
<gene>
    <name evidence="1" type="ORF">D3878_01400</name>
</gene>
<dbReference type="AlphaFoldDB" id="A0A3A3G0G3"/>
<name>A0A3A3G0G3_9BURK</name>
<evidence type="ECO:0000313" key="2">
    <source>
        <dbReference type="Proteomes" id="UP000266327"/>
    </source>
</evidence>
<organism evidence="1 2">
    <name type="scientific">Noviherbaspirillum sedimenti</name>
    <dbReference type="NCBI Taxonomy" id="2320865"/>
    <lineage>
        <taxon>Bacteria</taxon>
        <taxon>Pseudomonadati</taxon>
        <taxon>Pseudomonadota</taxon>
        <taxon>Betaproteobacteria</taxon>
        <taxon>Burkholderiales</taxon>
        <taxon>Oxalobacteraceae</taxon>
        <taxon>Noviherbaspirillum</taxon>
    </lineage>
</organism>
<sequence>MAPHSREGLLYSYRQARKIPEIAMQINPLARGATMMKPSLGAFRYERGPVLASKMLWIDSPRPRQRRLHFQRRNRQDEQAS</sequence>
<protein>
    <submittedName>
        <fullName evidence="1">Uncharacterized protein</fullName>
    </submittedName>
</protein>